<dbReference type="AlphaFoldDB" id="A0A942TB03"/>
<sequence>MKKKRIGVVGPEDTQKLVSQVLEDTKYNLEVIPLQYSSFEETIEIVKNYSAMVDIWLFTGEMTYNMVKEKGLIENGYFLELSGMSLSTVLLDIAYNFGYKLERVSFDTISENELLETYQDLSIESSQTQLLPFVSSLTHQEIVSFHTSLYEQKKVDVCVTALHSVYQELQKKQVPSFRLAPTRTSILRAFDRITKNGQLSHFKKSQIAVVMIQVDELFHLKGEGLMAYDVHQLNLKCQEIILDYTRKIFGSFSQKGVGTFTIFSTRGEIEANELSGLNLLEKLRILSDLTVSIGIGYGTTSFSAEKHASLAQYHAQQKNGHIIATVDEEGKIHELSNQDTSFVYGYRTENEDLSNRLEKAGVNISTFNKLLYIQSQSSVSLTASSVAEQLEMTSRNARRILLGLEKHGLAKIIGQETPLTKGRPRSIYTILSS</sequence>
<dbReference type="Gene3D" id="3.30.70.270">
    <property type="match status" value="1"/>
</dbReference>
<keyword evidence="3" id="KW-1185">Reference proteome</keyword>
<evidence type="ECO:0000313" key="2">
    <source>
        <dbReference type="EMBL" id="MCH6266973.1"/>
    </source>
</evidence>
<dbReference type="EMBL" id="JAGYPE010000010">
    <property type="protein sequence ID" value="MBS4188296.1"/>
    <property type="molecule type" value="Genomic_DNA"/>
</dbReference>
<reference evidence="1" key="1">
    <citation type="submission" date="2021-05" db="EMBL/GenBank/DDBJ databases">
        <title>Novel Bacillus species.</title>
        <authorList>
            <person name="Liu G."/>
        </authorList>
    </citation>
    <scope>NUCLEOTIDE SEQUENCE</scope>
    <source>
        <strain evidence="1 3">FJAT-50051</strain>
    </source>
</reference>
<protein>
    <recommendedName>
        <fullName evidence="4">Transcriptional regulator</fullName>
    </recommendedName>
</protein>
<dbReference type="Proteomes" id="UP000677265">
    <property type="component" value="Unassembled WGS sequence"/>
</dbReference>
<dbReference type="EMBL" id="JAGYPE020000028">
    <property type="protein sequence ID" value="MCH6266973.1"/>
    <property type="molecule type" value="Genomic_DNA"/>
</dbReference>
<name>A0A942TB03_9BACI</name>
<organism evidence="1">
    <name type="scientific">Neobacillus citreus</name>
    <dbReference type="NCBI Taxonomy" id="2833578"/>
    <lineage>
        <taxon>Bacteria</taxon>
        <taxon>Bacillati</taxon>
        <taxon>Bacillota</taxon>
        <taxon>Bacilli</taxon>
        <taxon>Bacillales</taxon>
        <taxon>Bacillaceae</taxon>
        <taxon>Neobacillus</taxon>
    </lineage>
</organism>
<evidence type="ECO:0000313" key="1">
    <source>
        <dbReference type="EMBL" id="MBS4188296.1"/>
    </source>
</evidence>
<evidence type="ECO:0008006" key="4">
    <source>
        <dbReference type="Google" id="ProtNLM"/>
    </source>
</evidence>
<evidence type="ECO:0000313" key="3">
    <source>
        <dbReference type="Proteomes" id="UP000677265"/>
    </source>
</evidence>
<dbReference type="RefSeq" id="WP_213148079.1">
    <property type="nucleotide sequence ID" value="NZ_JAGYPE020000028.1"/>
</dbReference>
<dbReference type="InterPro" id="IPR043128">
    <property type="entry name" value="Rev_trsase/Diguanyl_cyclase"/>
</dbReference>
<comment type="caution">
    <text evidence="1">The sequence shown here is derived from an EMBL/GenBank/DDBJ whole genome shotgun (WGS) entry which is preliminary data.</text>
</comment>
<gene>
    <name evidence="2" type="ORF">KHB02_015735</name>
    <name evidence="1" type="ORF">KHB02_43740</name>
</gene>
<accession>A0A942TB03</accession>
<proteinExistence type="predicted"/>